<dbReference type="RefSeq" id="WP_151903610.1">
    <property type="nucleotide sequence ID" value="NZ_CP045032.1"/>
</dbReference>
<sequence>MEGIQPHIINARELSAGDRKALTRKLKRSEVIQVAKGFYTDPHLWHELGKTYQGQLTQQLGRIVLTARSSGNALVVGKSAALIHQLPGKTGRLSQTIELGRFGWGQKNNSPTQKWRQIPAPHRANVELKRTQFGDVWVSGLLDTCRDLSLWHPLEDAVVATEYALNKGLLDWQEWLDSEAGLKCRHGARQARQTYKLITPWSESPRESELKIAMWQAGLPAPYQQATIYDDTGRIIGRPDFLHEEGIASEYDGADKYGETFHEALHAFQKERTREAAIQGHGIHFIRINAINYRDGSAVQHIQTLLNTLRDRARTLGTTPQLPRHRWSSPGKAWRD</sequence>
<proteinExistence type="predicted"/>
<keyword evidence="3" id="KW-1185">Reference proteome</keyword>
<gene>
    <name evidence="2" type="ORF">CUROG_10165</name>
</gene>
<evidence type="ECO:0000313" key="2">
    <source>
        <dbReference type="EMBL" id="QFQ03365.1"/>
    </source>
</evidence>
<dbReference type="AlphaFoldDB" id="A0A5J6ZCC0"/>
<protein>
    <recommendedName>
        <fullName evidence="4">AbiEi antitoxin C-terminal domain-containing protein</fullName>
    </recommendedName>
</protein>
<accession>A0A5J6ZCC0</accession>
<dbReference type="EMBL" id="CP045032">
    <property type="protein sequence ID" value="QFQ03365.1"/>
    <property type="molecule type" value="Genomic_DNA"/>
</dbReference>
<reference evidence="3" key="1">
    <citation type="submission" date="2019-10" db="EMBL/GenBank/DDBJ databases">
        <title>Complete genome sequence of Corynebacterium urogenitalis DSM 108747, isolated from the genital tract of a cow.</title>
        <authorList>
            <person name="Ruckert C."/>
            <person name="Ballas P."/>
            <person name="Wagener K."/>
            <person name="Drillich M."/>
            <person name="Kaempfer P."/>
            <person name="Busse H.-J."/>
            <person name="Ehling-Schulz M."/>
        </authorList>
    </citation>
    <scope>NUCLEOTIDE SEQUENCE [LARGE SCALE GENOMIC DNA]</scope>
    <source>
        <strain evidence="3">LMM 1652</strain>
    </source>
</reference>
<evidence type="ECO:0000256" key="1">
    <source>
        <dbReference type="SAM" id="MobiDB-lite"/>
    </source>
</evidence>
<name>A0A5J6ZCC0_9CORY</name>
<dbReference type="KEGG" id="cuo:CUROG_10165"/>
<organism evidence="2 3">
    <name type="scientific">Corynebacterium urogenitale</name>
    <dbReference type="NCBI Taxonomy" id="2487892"/>
    <lineage>
        <taxon>Bacteria</taxon>
        <taxon>Bacillati</taxon>
        <taxon>Actinomycetota</taxon>
        <taxon>Actinomycetes</taxon>
        <taxon>Mycobacteriales</taxon>
        <taxon>Corynebacteriaceae</taxon>
        <taxon>Corynebacterium</taxon>
    </lineage>
</organism>
<evidence type="ECO:0000313" key="3">
    <source>
        <dbReference type="Proteomes" id="UP000326711"/>
    </source>
</evidence>
<dbReference type="OrthoDB" id="4409326at2"/>
<dbReference type="Proteomes" id="UP000326711">
    <property type="component" value="Chromosome"/>
</dbReference>
<feature type="region of interest" description="Disordered" evidence="1">
    <location>
        <begin position="317"/>
        <end position="336"/>
    </location>
</feature>
<evidence type="ECO:0008006" key="4">
    <source>
        <dbReference type="Google" id="ProtNLM"/>
    </source>
</evidence>